<feature type="region of interest" description="Disordered" evidence="1">
    <location>
        <begin position="1"/>
        <end position="22"/>
    </location>
</feature>
<sequence>MRDRTAPSPSPTHATAAGRPDAAPVPLRRRLWRDLWPVRLRGARWAGRLLRVGVLLPLAFLAIAPFLLIGQEVTAPGWIRERVEASAADALGGGRLRFSAITVRVPGDLHPEVRLLGVTLADRSGQVLARVPEVTAQVSPRGLLFEHRLLVQEVALGGAELTLRRDEEGRVDLAFGAGGGPQVPVGRAEGLASLPDQFERLFERPALEALRRVRVGGLVVNYEDARAGRAWTLDGGELTLDLSGGMTRLRGEVSLLSGRSYVSRARLDYESPRGSRAARIGATITDVAAADVASQSPALTWLRVVDAPISMAVRVELDEGGALGPTNVALKMARGELRPNAATRVPFDVARAYLSYDPAAQAVEFDRVEVRSDWGSVLGEGQAWLREIEAGLPRALLGQFRLSEIVAAPPGLYAEPVRLPQAEAQFRLRLDPFTVDVAEASLGLPGGEEGRVALGGRVEASPDGWHVALDAGLAQVTRDGVLALWPERLRPGLRDWLDANLTAGRLRDVAAALRIAPGVAPEVALTAGFEGLAVRPLPTEPPITGGAGAMQWQDGTFAVTLDRGRVAAPEGGMVEMGGTSFVIHPGDSARAPATVHLDAEGPVTAALSLLDQPPWRFLSGAELPVDLAEGRAEVGGTVDLFLGPMQPDELRYDIAAVLSDVRTEVLVPGKVLTAESLAVAVTPDGIDIGGDMRLGSVPLRGGWRQGFSPEEQGRSRVTAQVGITPKALEELGVLLPSGSVAGEGTGELVVDLARGEAARYSLRSDLRGLGLSVSELGWSKGRDAGGALRVAGRLGSPATVERLSLSAPGLSAEGSVRLTPEGGFDRLRLSSLTVGDWLEVPLTLSARAGHDTPAVEVTGGRLDLSRATFGKGAEGGEGGPITANLDRVQVTESVALTGFAGEFGTENGLEGVFSGQVNGGPTVTGRVAPQGDRVAARIRGADAGAVMTAANLFTRAEGGALDLLLLPEGDESYTGELWITGLRVVEAPVLASLLNAASGIGLLQQLSGQGIVFDEVAADFRIDPTLVIVERASAQGAGLGLSASGAFDTEAWWMDLEGVLSPFYLVNGIGSILTRPGEGLLGANFTLKGSPDAPTLGVNPLSLLAPGGLRELFRRRP</sequence>
<feature type="transmembrane region" description="Helical" evidence="2">
    <location>
        <begin position="49"/>
        <end position="70"/>
    </location>
</feature>
<keyword evidence="4" id="KW-1185">Reference proteome</keyword>
<dbReference type="AlphaFoldDB" id="A0A5C4NBG8"/>
<protein>
    <submittedName>
        <fullName evidence="3">DUF3971 domain-containing protein</fullName>
    </submittedName>
</protein>
<reference evidence="3 4" key="1">
    <citation type="submission" date="2019-06" db="EMBL/GenBank/DDBJ databases">
        <authorList>
            <person name="Jiang L."/>
        </authorList>
    </citation>
    <scope>NUCLEOTIDE SEQUENCE [LARGE SCALE GENOMIC DNA]</scope>
    <source>
        <strain evidence="3 4">YIM 48858</strain>
    </source>
</reference>
<dbReference type="EMBL" id="VDFV01000014">
    <property type="protein sequence ID" value="TNC71382.1"/>
    <property type="molecule type" value="Genomic_DNA"/>
</dbReference>
<proteinExistence type="predicted"/>
<keyword evidence="2" id="KW-0812">Transmembrane</keyword>
<evidence type="ECO:0000313" key="3">
    <source>
        <dbReference type="EMBL" id="TNC71382.1"/>
    </source>
</evidence>
<accession>A0A5C4NBG8</accession>
<organism evidence="3 4">
    <name type="scientific">Rubellimicrobium roseum</name>
    <dbReference type="NCBI Taxonomy" id="687525"/>
    <lineage>
        <taxon>Bacteria</taxon>
        <taxon>Pseudomonadati</taxon>
        <taxon>Pseudomonadota</taxon>
        <taxon>Alphaproteobacteria</taxon>
        <taxon>Rhodobacterales</taxon>
        <taxon>Roseobacteraceae</taxon>
        <taxon>Rubellimicrobium</taxon>
    </lineage>
</organism>
<evidence type="ECO:0000256" key="2">
    <source>
        <dbReference type="SAM" id="Phobius"/>
    </source>
</evidence>
<gene>
    <name evidence="3" type="ORF">FHG71_11545</name>
</gene>
<keyword evidence="2" id="KW-1133">Transmembrane helix</keyword>
<comment type="caution">
    <text evidence="3">The sequence shown here is derived from an EMBL/GenBank/DDBJ whole genome shotgun (WGS) entry which is preliminary data.</text>
</comment>
<dbReference type="Proteomes" id="UP000305709">
    <property type="component" value="Unassembled WGS sequence"/>
</dbReference>
<dbReference type="OrthoDB" id="7161641at2"/>
<name>A0A5C4NBG8_9RHOB</name>
<evidence type="ECO:0000256" key="1">
    <source>
        <dbReference type="SAM" id="MobiDB-lite"/>
    </source>
</evidence>
<keyword evidence="2" id="KW-0472">Membrane</keyword>
<evidence type="ECO:0000313" key="4">
    <source>
        <dbReference type="Proteomes" id="UP000305709"/>
    </source>
</evidence>
<dbReference type="RefSeq" id="WP_139081835.1">
    <property type="nucleotide sequence ID" value="NZ_VDFV01000014.1"/>
</dbReference>